<name>A0ABW3JPJ7_9FLAO</name>
<comment type="caution">
    <text evidence="1">The sequence shown here is derived from an EMBL/GenBank/DDBJ whole genome shotgun (WGS) entry which is preliminary data.</text>
</comment>
<dbReference type="EMBL" id="JBHTJR010000022">
    <property type="protein sequence ID" value="MFD0992364.1"/>
    <property type="molecule type" value="Genomic_DNA"/>
</dbReference>
<dbReference type="Proteomes" id="UP001597062">
    <property type="component" value="Unassembled WGS sequence"/>
</dbReference>
<evidence type="ECO:0000313" key="2">
    <source>
        <dbReference type="Proteomes" id="UP001597062"/>
    </source>
</evidence>
<sequence>MNPETINILLHRPLKKGIEHDRLMPFSDCSSTLLANGDTKVAIDNMAKWSKEHVHHTELLANTLFKNLSLAQLCKELHSFLYHHFQYKIDGYEQKLRSPACSWSDRTQGIDCKSYSIFASTVLLNLGINHYLRRVIQNEGEGYSHVYVVVPKNQKTNNLNQGYFTIDGTLKITEEVQFYQKDDVYLSKKDRLGSVIGMELQQSAAKVIAVVTDLLIQGFLNEIMGCDDAAYELPIVQLKLQRDLQAPLTRKINNLVHAITINNSVRAEHIFNDIFKELDLGIAHLRNETAYSQRDSCIADTLSTALKYAEEIKKVFDIFYNNFKKTYTQFKFTEYIGSANVNQRTLYFVIENDSNTIVADYRFIKIEQDKSLYPIEPVLGFRENPKEWILENKTYLQNKYKDNRHQEYGKEVQPILDKVVALRAKFHIGGEMLYYLEQPLQNEMNAVWLKYDDEYSKFIRQIELANLQANQKSLQEYQARFLEEVAANKRAKKRKKDKIQLGVGIAIAALLIAINTEKEE</sequence>
<dbReference type="RefSeq" id="WP_386105578.1">
    <property type="nucleotide sequence ID" value="NZ_JBHTJR010000022.1"/>
</dbReference>
<keyword evidence="2" id="KW-1185">Reference proteome</keyword>
<reference evidence="2" key="1">
    <citation type="journal article" date="2019" name="Int. J. Syst. Evol. Microbiol.">
        <title>The Global Catalogue of Microorganisms (GCM) 10K type strain sequencing project: providing services to taxonomists for standard genome sequencing and annotation.</title>
        <authorList>
            <consortium name="The Broad Institute Genomics Platform"/>
            <consortium name="The Broad Institute Genome Sequencing Center for Infectious Disease"/>
            <person name="Wu L."/>
            <person name="Ma J."/>
        </authorList>
    </citation>
    <scope>NUCLEOTIDE SEQUENCE [LARGE SCALE GENOMIC DNA]</scope>
    <source>
        <strain evidence="2">CCUG 60527</strain>
    </source>
</reference>
<evidence type="ECO:0000313" key="1">
    <source>
        <dbReference type="EMBL" id="MFD0992364.1"/>
    </source>
</evidence>
<protein>
    <recommendedName>
        <fullName evidence="3">Transglutaminase-like domain-containing protein</fullName>
    </recommendedName>
</protein>
<accession>A0ABW3JPJ7</accession>
<evidence type="ECO:0008006" key="3">
    <source>
        <dbReference type="Google" id="ProtNLM"/>
    </source>
</evidence>
<gene>
    <name evidence="1" type="ORF">ACFQ1U_04035</name>
</gene>
<proteinExistence type="predicted"/>
<organism evidence="1 2">
    <name type="scientific">Tenacibaculum geojense</name>
    <dbReference type="NCBI Taxonomy" id="915352"/>
    <lineage>
        <taxon>Bacteria</taxon>
        <taxon>Pseudomonadati</taxon>
        <taxon>Bacteroidota</taxon>
        <taxon>Flavobacteriia</taxon>
        <taxon>Flavobacteriales</taxon>
        <taxon>Flavobacteriaceae</taxon>
        <taxon>Tenacibaculum</taxon>
    </lineage>
</organism>